<proteinExistence type="predicted"/>
<dbReference type="Proteomes" id="UP001487740">
    <property type="component" value="Unassembled WGS sequence"/>
</dbReference>
<evidence type="ECO:0000313" key="5">
    <source>
        <dbReference type="Proteomes" id="UP001487740"/>
    </source>
</evidence>
<feature type="region of interest" description="Disordered" evidence="3">
    <location>
        <begin position="120"/>
        <end position="188"/>
    </location>
</feature>
<comment type="caution">
    <text evidence="4">The sequence shown here is derived from an EMBL/GenBank/DDBJ whole genome shotgun (WGS) entry which is preliminary data.</text>
</comment>
<evidence type="ECO:0000256" key="1">
    <source>
        <dbReference type="ARBA" id="ARBA00022737"/>
    </source>
</evidence>
<accession>A0AAW0SY92</accession>
<dbReference type="AlphaFoldDB" id="A0AAW0SY92"/>
<dbReference type="Pfam" id="PF13181">
    <property type="entry name" value="TPR_8"/>
    <property type="match status" value="1"/>
</dbReference>
<reference evidence="4 5" key="1">
    <citation type="submission" date="2023-03" db="EMBL/GenBank/DDBJ databases">
        <title>High-quality genome of Scylla paramamosain provides insights in environmental adaptation.</title>
        <authorList>
            <person name="Zhang L."/>
        </authorList>
    </citation>
    <scope>NUCLEOTIDE SEQUENCE [LARGE SCALE GENOMIC DNA]</scope>
    <source>
        <strain evidence="4">LZ_2023a</strain>
        <tissue evidence="4">Muscle</tissue>
    </source>
</reference>
<gene>
    <name evidence="4" type="ORF">O3P69_019686</name>
</gene>
<protein>
    <submittedName>
        <fullName evidence="4">Uncharacterized protein</fullName>
    </submittedName>
</protein>
<evidence type="ECO:0000313" key="4">
    <source>
        <dbReference type="EMBL" id="KAK8379857.1"/>
    </source>
</evidence>
<dbReference type="PANTHER" id="PTHR47678:SF4">
    <property type="entry name" value="SHOCK PROTEIN 70 (HSP70)-INTERACTING PROTEIN, PUTATIVE-RELATED"/>
    <property type="match status" value="1"/>
</dbReference>
<dbReference type="InterPro" id="IPR013105">
    <property type="entry name" value="TPR_2"/>
</dbReference>
<evidence type="ECO:0000256" key="3">
    <source>
        <dbReference type="SAM" id="MobiDB-lite"/>
    </source>
</evidence>
<dbReference type="InterPro" id="IPR019734">
    <property type="entry name" value="TPR_rpt"/>
</dbReference>
<dbReference type="Gene3D" id="1.25.40.10">
    <property type="entry name" value="Tetratricopeptide repeat domain"/>
    <property type="match status" value="1"/>
</dbReference>
<dbReference type="PANTHER" id="PTHR47678">
    <property type="entry name" value="TETRATRICOPEPTIDE REPEAT PROTEIN 31"/>
    <property type="match status" value="1"/>
</dbReference>
<dbReference type="SUPFAM" id="SSF48452">
    <property type="entry name" value="TPR-like"/>
    <property type="match status" value="1"/>
</dbReference>
<organism evidence="4 5">
    <name type="scientific">Scylla paramamosain</name>
    <name type="common">Mud crab</name>
    <dbReference type="NCBI Taxonomy" id="85552"/>
    <lineage>
        <taxon>Eukaryota</taxon>
        <taxon>Metazoa</taxon>
        <taxon>Ecdysozoa</taxon>
        <taxon>Arthropoda</taxon>
        <taxon>Crustacea</taxon>
        <taxon>Multicrustacea</taxon>
        <taxon>Malacostraca</taxon>
        <taxon>Eumalacostraca</taxon>
        <taxon>Eucarida</taxon>
        <taxon>Decapoda</taxon>
        <taxon>Pleocyemata</taxon>
        <taxon>Brachyura</taxon>
        <taxon>Eubrachyura</taxon>
        <taxon>Portunoidea</taxon>
        <taxon>Portunidae</taxon>
        <taxon>Portuninae</taxon>
        <taxon>Scylla</taxon>
    </lineage>
</organism>
<dbReference type="SMART" id="SM00028">
    <property type="entry name" value="TPR"/>
    <property type="match status" value="3"/>
</dbReference>
<sequence>MAGSLGETVRISDKEAFRVLNLPLGVDKEAITKRYKSLSIKLSASRLQEDKKRLEMVIAAYRQLLPPIPKCSNRNKTRHKGHSKSVYEDYDSDEAGSDKDWRVLCRNGDSRCQLSQSVVDLTEEERERRKVEKRRAKRKKRKEKKKLEKIETQILNKGGEKREDESPSEEEEEEEEEGEGEEGQGIDPNSAFVANAAAKWGGGGSREERMDQGAEATPLPSACQLAKRGNEAANVGQYVAAIKLFSDAIALDQTDHRFLGNRSFCFNQLGYHERALQDAERAITLAPQWAKGHYRRGTALRDLGRFVDAEAAFKEVLRLDETCKEAYEEIKQIMISRIIEMGFTQGQAISAVAKYSTVQPALGRPSVR</sequence>
<evidence type="ECO:0000256" key="2">
    <source>
        <dbReference type="ARBA" id="ARBA00022803"/>
    </source>
</evidence>
<keyword evidence="2" id="KW-0802">TPR repeat</keyword>
<keyword evidence="5" id="KW-1185">Reference proteome</keyword>
<name>A0AAW0SY92_SCYPA</name>
<dbReference type="EMBL" id="JARAKH010000043">
    <property type="protein sequence ID" value="KAK8379857.1"/>
    <property type="molecule type" value="Genomic_DNA"/>
</dbReference>
<dbReference type="InterPro" id="IPR011990">
    <property type="entry name" value="TPR-like_helical_dom_sf"/>
</dbReference>
<feature type="region of interest" description="Disordered" evidence="3">
    <location>
        <begin position="69"/>
        <end position="95"/>
    </location>
</feature>
<feature type="compositionally biased region" description="Acidic residues" evidence="3">
    <location>
        <begin position="166"/>
        <end position="184"/>
    </location>
</feature>
<feature type="compositionally biased region" description="Basic residues" evidence="3">
    <location>
        <begin position="73"/>
        <end position="83"/>
    </location>
</feature>
<feature type="compositionally biased region" description="Basic residues" evidence="3">
    <location>
        <begin position="131"/>
        <end position="144"/>
    </location>
</feature>
<keyword evidence="1" id="KW-0677">Repeat</keyword>
<dbReference type="Pfam" id="PF07719">
    <property type="entry name" value="TPR_2"/>
    <property type="match status" value="1"/>
</dbReference>